<feature type="binding site" evidence="8">
    <location>
        <position position="254"/>
    </location>
    <ligand>
        <name>Mg(2+)</name>
        <dbReference type="ChEBI" id="CHEBI:18420"/>
    </ligand>
</feature>
<keyword evidence="3 8" id="KW-0548">Nucleotidyltransferase</keyword>
<keyword evidence="6 8" id="KW-0067">ATP-binding</keyword>
<feature type="binding site" evidence="8">
    <location>
        <position position="91"/>
    </location>
    <ligand>
        <name>ATP</name>
        <dbReference type="ChEBI" id="CHEBI:30616"/>
    </ligand>
</feature>
<feature type="binding site" evidence="8">
    <location>
        <position position="263"/>
    </location>
    <ligand>
        <name>ATP</name>
        <dbReference type="ChEBI" id="CHEBI:30616"/>
    </ligand>
</feature>
<keyword evidence="10" id="KW-1185">Reference proteome</keyword>
<evidence type="ECO:0000313" key="9">
    <source>
        <dbReference type="EMBL" id="PZE20196.1"/>
    </source>
</evidence>
<evidence type="ECO:0000313" key="10">
    <source>
        <dbReference type="Proteomes" id="UP000214746"/>
    </source>
</evidence>
<feature type="active site" description="Proton acceptor" evidence="8">
    <location>
        <position position="253"/>
    </location>
</feature>
<dbReference type="GO" id="GO:0070733">
    <property type="term" value="F:AMPylase activity"/>
    <property type="evidence" value="ECO:0007669"/>
    <property type="project" value="UniProtKB-EC"/>
</dbReference>
<comment type="catalytic activity">
    <reaction evidence="8">
        <text>L-seryl-[protein] + ATP = 3-O-(5'-adenylyl)-L-seryl-[protein] + diphosphate</text>
        <dbReference type="Rhea" id="RHEA:58120"/>
        <dbReference type="Rhea" id="RHEA-COMP:9863"/>
        <dbReference type="Rhea" id="RHEA-COMP:15073"/>
        <dbReference type="ChEBI" id="CHEBI:29999"/>
        <dbReference type="ChEBI" id="CHEBI:30616"/>
        <dbReference type="ChEBI" id="CHEBI:33019"/>
        <dbReference type="ChEBI" id="CHEBI:142516"/>
        <dbReference type="EC" id="2.7.7.108"/>
    </reaction>
</comment>
<dbReference type="GO" id="GO:0000287">
    <property type="term" value="F:magnesium ion binding"/>
    <property type="evidence" value="ECO:0007669"/>
    <property type="project" value="UniProtKB-UniRule"/>
</dbReference>
<feature type="binding site" evidence="8">
    <location>
        <position position="93"/>
    </location>
    <ligand>
        <name>ATP</name>
        <dbReference type="ChEBI" id="CHEBI:30616"/>
    </ligand>
</feature>
<dbReference type="NCBIfam" id="NF000658">
    <property type="entry name" value="PRK00029.1"/>
    <property type="match status" value="1"/>
</dbReference>
<evidence type="ECO:0000256" key="4">
    <source>
        <dbReference type="ARBA" id="ARBA00022723"/>
    </source>
</evidence>
<dbReference type="RefSeq" id="WP_089200810.1">
    <property type="nucleotide sequence ID" value="NZ_NHRJ02000009.1"/>
</dbReference>
<sequence>MTQSNQAGWNFDNSYARLPKLFFARENPTPVRSPKLVMLNNRLAAELGLNTAALQSEDGVAALAGNQIPAGAEPLAQAYAGHQFGHFTMLGDGRAVLLGEQVAPQGERSDIQLKGAGRTPYSRGGDGRAALGPMLREYIISEAMHALGIPTTRSLAVVSTGEPVFRETELPGAILTRVAASHVRVGTFQYAANWGMVEELRTLADYTLKRHFPDVEADENRYLSLLQAVIKRQAELIAKWQLVGFIHGVMNTDNMAISGETIDYGPCAFMDTYDPATVFSSIDVQGRYAYGNQPSIAGWNLARFAETLLPLLHDNQEQAVKLAQDKISEFAELYRSNWRAGMRAKLGIFSEEPQDETLINDLLSMMKQYRADYTNTFRALTFDTQEDNVLFETPEFAEWRERWQARLDRQPESKADSHQLMRNSNPAVIPRNHRVEAALEAAVEQGDYGVMQRLLDVLSNPYAHAPEQAEYCTLPTSTSPYRTFCGT</sequence>
<accession>A0A2W1NR35</accession>
<organism evidence="9 10">
    <name type="scientific">Paenibacillus xerothermodurans</name>
    <dbReference type="NCBI Taxonomy" id="1977292"/>
    <lineage>
        <taxon>Bacteria</taxon>
        <taxon>Bacillati</taxon>
        <taxon>Bacillota</taxon>
        <taxon>Bacilli</taxon>
        <taxon>Bacillales</taxon>
        <taxon>Paenibacillaceae</taxon>
        <taxon>Paenibacillus</taxon>
    </lineage>
</organism>
<feature type="binding site" evidence="8">
    <location>
        <position position="94"/>
    </location>
    <ligand>
        <name>ATP</name>
        <dbReference type="ChEBI" id="CHEBI:30616"/>
    </ligand>
</feature>
<feature type="binding site" evidence="8">
    <location>
        <position position="184"/>
    </location>
    <ligand>
        <name>ATP</name>
        <dbReference type="ChEBI" id="CHEBI:30616"/>
    </ligand>
</feature>
<dbReference type="InterPro" id="IPR003846">
    <property type="entry name" value="SelO"/>
</dbReference>
<dbReference type="EC" id="2.7.7.-" evidence="8"/>
<keyword evidence="4 8" id="KW-0479">Metal-binding</keyword>
<comment type="similarity">
    <text evidence="1 8">Belongs to the SELO family.</text>
</comment>
<comment type="catalytic activity">
    <reaction evidence="8">
        <text>L-tyrosyl-[protein] + UTP = O-(5'-uridylyl)-L-tyrosyl-[protein] + diphosphate</text>
        <dbReference type="Rhea" id="RHEA:83887"/>
        <dbReference type="Rhea" id="RHEA-COMP:10136"/>
        <dbReference type="Rhea" id="RHEA-COMP:20238"/>
        <dbReference type="ChEBI" id="CHEBI:33019"/>
        <dbReference type="ChEBI" id="CHEBI:46398"/>
        <dbReference type="ChEBI" id="CHEBI:46858"/>
        <dbReference type="ChEBI" id="CHEBI:90602"/>
    </reaction>
</comment>
<comment type="cofactor">
    <cofactor evidence="8">
        <name>Mg(2+)</name>
        <dbReference type="ChEBI" id="CHEBI:18420"/>
    </cofactor>
    <cofactor evidence="8">
        <name>Mn(2+)</name>
        <dbReference type="ChEBI" id="CHEBI:29035"/>
    </cofactor>
</comment>
<comment type="catalytic activity">
    <reaction evidence="8">
        <text>L-seryl-[protein] + UTP = O-(5'-uridylyl)-L-seryl-[protein] + diphosphate</text>
        <dbReference type="Rhea" id="RHEA:64604"/>
        <dbReference type="Rhea" id="RHEA-COMP:9863"/>
        <dbReference type="Rhea" id="RHEA-COMP:16635"/>
        <dbReference type="ChEBI" id="CHEBI:29999"/>
        <dbReference type="ChEBI" id="CHEBI:33019"/>
        <dbReference type="ChEBI" id="CHEBI:46398"/>
        <dbReference type="ChEBI" id="CHEBI:156051"/>
    </reaction>
</comment>
<protein>
    <recommendedName>
        <fullName evidence="8">Protein nucleotidyltransferase YdiU</fullName>
        <ecNumber evidence="8">2.7.7.-</ecNumber>
    </recommendedName>
    <alternativeName>
        <fullName evidence="8">Protein adenylyltransferase YdiU</fullName>
        <ecNumber evidence="8">2.7.7.108</ecNumber>
    </alternativeName>
    <alternativeName>
        <fullName evidence="8">Protein uridylyltransferase YdiU</fullName>
        <ecNumber evidence="8">2.7.7.-</ecNumber>
    </alternativeName>
</protein>
<feature type="binding site" evidence="8">
    <location>
        <position position="263"/>
    </location>
    <ligand>
        <name>Mg(2+)</name>
        <dbReference type="ChEBI" id="CHEBI:18420"/>
    </ligand>
</feature>
<comment type="function">
    <text evidence="8">Nucleotidyltransferase involved in the post-translational modification of proteins. It can catalyze the addition of adenosine monophosphate (AMP) or uridine monophosphate (UMP) to a protein, resulting in modifications known as AMPylation and UMPylation.</text>
</comment>
<evidence type="ECO:0000256" key="2">
    <source>
        <dbReference type="ARBA" id="ARBA00022679"/>
    </source>
</evidence>
<evidence type="ECO:0000256" key="6">
    <source>
        <dbReference type="ARBA" id="ARBA00022840"/>
    </source>
</evidence>
<dbReference type="GO" id="GO:0005524">
    <property type="term" value="F:ATP binding"/>
    <property type="evidence" value="ECO:0007669"/>
    <property type="project" value="UniProtKB-UniRule"/>
</dbReference>
<dbReference type="PANTHER" id="PTHR12153">
    <property type="entry name" value="SELENOPROTEIN O"/>
    <property type="match status" value="1"/>
</dbReference>
<feature type="binding site" evidence="8">
    <location>
        <position position="127"/>
    </location>
    <ligand>
        <name>ATP</name>
        <dbReference type="ChEBI" id="CHEBI:30616"/>
    </ligand>
</feature>
<feature type="binding site" evidence="8">
    <location>
        <position position="126"/>
    </location>
    <ligand>
        <name>ATP</name>
        <dbReference type="ChEBI" id="CHEBI:30616"/>
    </ligand>
</feature>
<dbReference type="Pfam" id="PF02696">
    <property type="entry name" value="SelO"/>
    <property type="match status" value="1"/>
</dbReference>
<evidence type="ECO:0000256" key="5">
    <source>
        <dbReference type="ARBA" id="ARBA00022741"/>
    </source>
</evidence>
<proteinExistence type="inferred from homology"/>
<keyword evidence="5 8" id="KW-0547">Nucleotide-binding</keyword>
<keyword evidence="7 8" id="KW-0460">Magnesium</keyword>
<evidence type="ECO:0000256" key="1">
    <source>
        <dbReference type="ARBA" id="ARBA00009747"/>
    </source>
</evidence>
<dbReference type="PANTHER" id="PTHR12153:SF15">
    <property type="entry name" value="PROTEIN ADENYLYLTRANSFERASE SELO, MITOCHONDRIAL"/>
    <property type="match status" value="1"/>
</dbReference>
<dbReference type="GO" id="GO:0030145">
    <property type="term" value="F:manganese ion binding"/>
    <property type="evidence" value="ECO:0007669"/>
    <property type="project" value="UniProtKB-UniRule"/>
</dbReference>
<comment type="caution">
    <text evidence="9">The sequence shown here is derived from an EMBL/GenBank/DDBJ whole genome shotgun (WGS) entry which is preliminary data.</text>
</comment>
<keyword evidence="2 8" id="KW-0808">Transferase</keyword>
<evidence type="ECO:0000256" key="3">
    <source>
        <dbReference type="ARBA" id="ARBA00022695"/>
    </source>
</evidence>
<evidence type="ECO:0000256" key="8">
    <source>
        <dbReference type="HAMAP-Rule" id="MF_00692"/>
    </source>
</evidence>
<feature type="binding site" evidence="8">
    <location>
        <position position="177"/>
    </location>
    <ligand>
        <name>ATP</name>
        <dbReference type="ChEBI" id="CHEBI:30616"/>
    </ligand>
</feature>
<name>A0A2W1NR35_PAEXE</name>
<comment type="catalytic activity">
    <reaction evidence="8">
        <text>L-tyrosyl-[protein] + ATP = O-(5'-adenylyl)-L-tyrosyl-[protein] + diphosphate</text>
        <dbReference type="Rhea" id="RHEA:54288"/>
        <dbReference type="Rhea" id="RHEA-COMP:10136"/>
        <dbReference type="Rhea" id="RHEA-COMP:13846"/>
        <dbReference type="ChEBI" id="CHEBI:30616"/>
        <dbReference type="ChEBI" id="CHEBI:33019"/>
        <dbReference type="ChEBI" id="CHEBI:46858"/>
        <dbReference type="ChEBI" id="CHEBI:83624"/>
        <dbReference type="EC" id="2.7.7.108"/>
    </reaction>
</comment>
<dbReference type="EMBL" id="NHRJ02000009">
    <property type="protein sequence ID" value="PZE20196.1"/>
    <property type="molecule type" value="Genomic_DNA"/>
</dbReference>
<evidence type="ECO:0000256" key="7">
    <source>
        <dbReference type="ARBA" id="ARBA00022842"/>
    </source>
</evidence>
<comment type="catalytic activity">
    <reaction evidence="8">
        <text>L-histidyl-[protein] + UTP = N(tele)-(5'-uridylyl)-L-histidyl-[protein] + diphosphate</text>
        <dbReference type="Rhea" id="RHEA:83891"/>
        <dbReference type="Rhea" id="RHEA-COMP:9745"/>
        <dbReference type="Rhea" id="RHEA-COMP:20239"/>
        <dbReference type="ChEBI" id="CHEBI:29979"/>
        <dbReference type="ChEBI" id="CHEBI:33019"/>
        <dbReference type="ChEBI" id="CHEBI:46398"/>
        <dbReference type="ChEBI" id="CHEBI:233474"/>
    </reaction>
</comment>
<dbReference type="Proteomes" id="UP000214746">
    <property type="component" value="Unassembled WGS sequence"/>
</dbReference>
<feature type="binding site" evidence="8">
    <location>
        <position position="114"/>
    </location>
    <ligand>
        <name>ATP</name>
        <dbReference type="ChEBI" id="CHEBI:30616"/>
    </ligand>
</feature>
<dbReference type="AlphaFoldDB" id="A0A2W1NR35"/>
<dbReference type="EC" id="2.7.7.108" evidence="8"/>
<keyword evidence="8" id="KW-0464">Manganese</keyword>
<gene>
    <name evidence="8" type="primary">ydiU</name>
    <name evidence="8" type="synonym">selO</name>
    <name evidence="9" type="ORF">CBW46_015015</name>
</gene>
<dbReference type="HAMAP" id="MF_00692">
    <property type="entry name" value="SelO"/>
    <property type="match status" value="1"/>
</dbReference>
<dbReference type="OrthoDB" id="9773505at2"/>
<reference evidence="9" key="1">
    <citation type="submission" date="2018-06" db="EMBL/GenBank/DDBJ databases">
        <title>Paenibacillus xerothermodurans sp. nov. an extremely dry heat resistant spore forming bacterium isolated from the soil of Cape Canaveral, Florida.</title>
        <authorList>
            <person name="Seuylemezian A."/>
            <person name="Kaur N."/>
            <person name="Patil P."/>
            <person name="Patil P."/>
            <person name="Mayilraj S."/>
            <person name="Vaishampayan P."/>
        </authorList>
    </citation>
    <scope>NUCLEOTIDE SEQUENCE [LARGE SCALE GENOMIC DNA]</scope>
    <source>
        <strain evidence="9">ATCC 27380</strain>
    </source>
</reference>
<comment type="catalytic activity">
    <reaction evidence="8">
        <text>L-threonyl-[protein] + ATP = 3-O-(5'-adenylyl)-L-threonyl-[protein] + diphosphate</text>
        <dbReference type="Rhea" id="RHEA:54292"/>
        <dbReference type="Rhea" id="RHEA-COMP:11060"/>
        <dbReference type="Rhea" id="RHEA-COMP:13847"/>
        <dbReference type="ChEBI" id="CHEBI:30013"/>
        <dbReference type="ChEBI" id="CHEBI:30616"/>
        <dbReference type="ChEBI" id="CHEBI:33019"/>
        <dbReference type="ChEBI" id="CHEBI:138113"/>
        <dbReference type="EC" id="2.7.7.108"/>
    </reaction>
</comment>